<dbReference type="RefSeq" id="WP_116235932.1">
    <property type="nucleotide sequence ID" value="NZ_QRDP01000004.1"/>
</dbReference>
<dbReference type="AlphaFoldDB" id="A0A3D9FG74"/>
<comment type="caution">
    <text evidence="3">The sequence shown here is derived from an EMBL/GenBank/DDBJ whole genome shotgun (WGS) entry which is preliminary data.</text>
</comment>
<name>A0A3D9FG74_9SPHN</name>
<dbReference type="Proteomes" id="UP000256310">
    <property type="component" value="Unassembled WGS sequence"/>
</dbReference>
<dbReference type="Gene3D" id="2.60.120.1360">
    <property type="match status" value="1"/>
</dbReference>
<protein>
    <submittedName>
        <fullName evidence="3">GDSL-like lipase/acylhydrolase family protein</fullName>
    </submittedName>
</protein>
<evidence type="ECO:0000313" key="3">
    <source>
        <dbReference type="EMBL" id="RED16537.1"/>
    </source>
</evidence>
<dbReference type="GO" id="GO:0016788">
    <property type="term" value="F:hydrolase activity, acting on ester bonds"/>
    <property type="evidence" value="ECO:0007669"/>
    <property type="project" value="UniProtKB-ARBA"/>
</dbReference>
<dbReference type="InterPro" id="IPR036514">
    <property type="entry name" value="SGNH_hydro_sf"/>
</dbReference>
<dbReference type="EMBL" id="QRDP01000004">
    <property type="protein sequence ID" value="RED16537.1"/>
    <property type="molecule type" value="Genomic_DNA"/>
</dbReference>
<dbReference type="InterPro" id="IPR013830">
    <property type="entry name" value="SGNH_hydro"/>
</dbReference>
<accession>A0A3D9FG74</accession>
<dbReference type="PANTHER" id="PTHR30383">
    <property type="entry name" value="THIOESTERASE 1/PROTEASE 1/LYSOPHOSPHOLIPASE L1"/>
    <property type="match status" value="1"/>
</dbReference>
<feature type="signal peptide" evidence="1">
    <location>
        <begin position="1"/>
        <end position="18"/>
    </location>
</feature>
<dbReference type="Gene3D" id="3.40.50.1110">
    <property type="entry name" value="SGNH hydrolase"/>
    <property type="match status" value="1"/>
</dbReference>
<gene>
    <name evidence="3" type="ORF">DFR46_1561</name>
</gene>
<reference evidence="3 4" key="1">
    <citation type="submission" date="2018-07" db="EMBL/GenBank/DDBJ databases">
        <title>Genomic Encyclopedia of Type Strains, Phase IV (KMG-IV): sequencing the most valuable type-strain genomes for metagenomic binning, comparative biology and taxonomic classification.</title>
        <authorList>
            <person name="Goeker M."/>
        </authorList>
    </citation>
    <scope>NUCLEOTIDE SEQUENCE [LARGE SCALE GENOMIC DNA]</scope>
    <source>
        <strain evidence="3 4">DSM 26725</strain>
    </source>
</reference>
<dbReference type="InterPro" id="IPR051532">
    <property type="entry name" value="Ester_Hydrolysis_Enzymes"/>
</dbReference>
<feature type="domain" description="SGNH hydrolase-type esterase" evidence="2">
    <location>
        <begin position="218"/>
        <end position="394"/>
    </location>
</feature>
<proteinExistence type="predicted"/>
<organism evidence="3 4">
    <name type="scientific">Parasphingopyxis lamellibrachiae</name>
    <dbReference type="NCBI Taxonomy" id="680125"/>
    <lineage>
        <taxon>Bacteria</taxon>
        <taxon>Pseudomonadati</taxon>
        <taxon>Pseudomonadota</taxon>
        <taxon>Alphaproteobacteria</taxon>
        <taxon>Sphingomonadales</taxon>
        <taxon>Sphingomonadaceae</taxon>
        <taxon>Parasphingopyxis</taxon>
    </lineage>
</organism>
<keyword evidence="1" id="KW-0732">Signal</keyword>
<dbReference type="OrthoDB" id="7985403at2"/>
<feature type="chain" id="PRO_5017730261" evidence="1">
    <location>
        <begin position="19"/>
        <end position="416"/>
    </location>
</feature>
<evidence type="ECO:0000313" key="4">
    <source>
        <dbReference type="Proteomes" id="UP000256310"/>
    </source>
</evidence>
<evidence type="ECO:0000259" key="2">
    <source>
        <dbReference type="Pfam" id="PF13472"/>
    </source>
</evidence>
<sequence>MKAAIVLTALAAAQSASGTCTETLCYEDNLAPFFERLEASESGGAPVHILQIGDSHTAGDMITNGWREELRDRYGHGGRGVLAAGRPYGGYLTWGVTASQTSGWEVNSIFGRGYANYGPPLGLSGFSQTARAEGEMLGISADSPDQSFDRIIVCAISQPGAGTLTMRLGFETERWELDGPARQTACRTVDSDYPQLGASVTTLDDRIVTVTSFATMRQEGGVVLSNLGVSGSQLVHVGRSSDEVATAEFAAYAPDLLVIAFGTNEGFSQQLTAAGFESDLRAQVNRLRRLAGREIPILLIGAPDANTRNRALADNAGPPSPCPDPAGVNSGSRPWYTPTLLAELRDRQRRVARDMGLAFWDWNAAMGGRCSAHQWRNREPALMRGDHVHFNQTGGARIGQMLFADLERAAAAYSER</sequence>
<keyword evidence="4" id="KW-1185">Reference proteome</keyword>
<keyword evidence="3" id="KW-0378">Hydrolase</keyword>
<evidence type="ECO:0000256" key="1">
    <source>
        <dbReference type="SAM" id="SignalP"/>
    </source>
</evidence>
<dbReference type="SUPFAM" id="SSF52266">
    <property type="entry name" value="SGNH hydrolase"/>
    <property type="match status" value="1"/>
</dbReference>
<dbReference type="Pfam" id="PF13472">
    <property type="entry name" value="Lipase_GDSL_2"/>
    <property type="match status" value="1"/>
</dbReference>